<keyword evidence="8" id="KW-0832">Ubl conjugation</keyword>
<keyword evidence="5" id="KW-0479">Metal-binding</keyword>
<dbReference type="InterPro" id="IPR001965">
    <property type="entry name" value="Znf_PHD"/>
</dbReference>
<evidence type="ECO:0000256" key="13">
    <source>
        <dbReference type="SAM" id="MobiDB-lite"/>
    </source>
</evidence>
<dbReference type="SUPFAM" id="SSF47370">
    <property type="entry name" value="Bromodomain"/>
    <property type="match status" value="1"/>
</dbReference>
<feature type="domain" description="SAMD1-like winged helix (WH)" evidence="17">
    <location>
        <begin position="6"/>
        <end position="82"/>
    </location>
</feature>
<dbReference type="PROSITE" id="PS50016">
    <property type="entry name" value="ZF_PHD_2"/>
    <property type="match status" value="1"/>
</dbReference>
<dbReference type="InterPro" id="IPR048589">
    <property type="entry name" value="SAMD1-like_WH"/>
</dbReference>
<evidence type="ECO:0000256" key="11">
    <source>
        <dbReference type="ARBA" id="ARBA00023242"/>
    </source>
</evidence>
<dbReference type="InterPro" id="IPR001487">
    <property type="entry name" value="Bromodomain"/>
</dbReference>
<evidence type="ECO:0000256" key="2">
    <source>
        <dbReference type="ARBA" id="ARBA00022491"/>
    </source>
</evidence>
<dbReference type="InterPro" id="IPR011011">
    <property type="entry name" value="Znf_FYVE_PHD"/>
</dbReference>
<organism evidence="18 19">
    <name type="scientific">Lepeophtheirus salmonis</name>
    <name type="common">Salmon louse</name>
    <name type="synonym">Caligus salmonis</name>
    <dbReference type="NCBI Taxonomy" id="72036"/>
    <lineage>
        <taxon>Eukaryota</taxon>
        <taxon>Metazoa</taxon>
        <taxon>Ecdysozoa</taxon>
        <taxon>Arthropoda</taxon>
        <taxon>Crustacea</taxon>
        <taxon>Multicrustacea</taxon>
        <taxon>Hexanauplia</taxon>
        <taxon>Copepoda</taxon>
        <taxon>Siphonostomatoida</taxon>
        <taxon>Caligidae</taxon>
        <taxon>Lepeophtheirus</taxon>
    </lineage>
</organism>
<dbReference type="PROSITE" id="PS50812">
    <property type="entry name" value="PWWP"/>
    <property type="match status" value="1"/>
</dbReference>
<dbReference type="Pfam" id="PF00855">
    <property type="entry name" value="PWWP"/>
    <property type="match status" value="1"/>
</dbReference>
<dbReference type="SUPFAM" id="SSF63748">
    <property type="entry name" value="Tudor/PWWP/MBT"/>
    <property type="match status" value="1"/>
</dbReference>
<keyword evidence="19" id="KW-1185">Reference proteome</keyword>
<dbReference type="Proteomes" id="UP000675881">
    <property type="component" value="Chromosome 12"/>
</dbReference>
<protein>
    <submittedName>
        <fullName evidence="18">ZMYND11</fullName>
    </submittedName>
</protein>
<dbReference type="SMART" id="SM00249">
    <property type="entry name" value="PHD"/>
    <property type="match status" value="1"/>
</dbReference>
<dbReference type="InterPro" id="IPR047269">
    <property type="entry name" value="ZMY11"/>
</dbReference>
<dbReference type="GO" id="GO:0003677">
    <property type="term" value="F:DNA binding"/>
    <property type="evidence" value="ECO:0007669"/>
    <property type="project" value="InterPro"/>
</dbReference>
<dbReference type="Gene3D" id="1.20.920.10">
    <property type="entry name" value="Bromodomain-like"/>
    <property type="match status" value="1"/>
</dbReference>
<proteinExistence type="predicted"/>
<feature type="region of interest" description="Disordered" evidence="13">
    <location>
        <begin position="399"/>
        <end position="419"/>
    </location>
</feature>
<keyword evidence="4" id="KW-0597">Phosphoprotein</keyword>
<dbReference type="Pfam" id="PF00439">
    <property type="entry name" value="Bromodomain"/>
    <property type="match status" value="1"/>
</dbReference>
<feature type="domain" description="Bromo" evidence="14">
    <location>
        <begin position="203"/>
        <end position="250"/>
    </location>
</feature>
<dbReference type="PROSITE" id="PS52014">
    <property type="entry name" value="SAMD1_WH"/>
    <property type="match status" value="1"/>
</dbReference>
<dbReference type="PROSITE" id="PS50014">
    <property type="entry name" value="BROMODOMAIN_2"/>
    <property type="match status" value="1"/>
</dbReference>
<dbReference type="Gene3D" id="2.30.30.140">
    <property type="match status" value="1"/>
</dbReference>
<evidence type="ECO:0000256" key="12">
    <source>
        <dbReference type="SAM" id="Coils"/>
    </source>
</evidence>
<dbReference type="InterPro" id="IPR047268">
    <property type="entry name" value="PWWP_BS69"/>
</dbReference>
<dbReference type="GO" id="GO:0009966">
    <property type="term" value="P:regulation of signal transduction"/>
    <property type="evidence" value="ECO:0007669"/>
    <property type="project" value="TreeGrafter"/>
</dbReference>
<feature type="coiled-coil region" evidence="12">
    <location>
        <begin position="613"/>
        <end position="655"/>
    </location>
</feature>
<keyword evidence="11" id="KW-0539">Nucleus</keyword>
<keyword evidence="10" id="KW-0103">Bromodomain</keyword>
<dbReference type="GO" id="GO:0005634">
    <property type="term" value="C:nucleus"/>
    <property type="evidence" value="ECO:0007669"/>
    <property type="project" value="UniProtKB-SubCell"/>
</dbReference>
<evidence type="ECO:0000256" key="7">
    <source>
        <dbReference type="ARBA" id="ARBA00022833"/>
    </source>
</evidence>
<feature type="compositionally biased region" description="Acidic residues" evidence="13">
    <location>
        <begin position="399"/>
        <end position="411"/>
    </location>
</feature>
<evidence type="ECO:0000256" key="4">
    <source>
        <dbReference type="ARBA" id="ARBA00022553"/>
    </source>
</evidence>
<dbReference type="Gene3D" id="3.30.40.10">
    <property type="entry name" value="Zinc/RING finger domain, C3HC4 (zinc finger)"/>
    <property type="match status" value="1"/>
</dbReference>
<dbReference type="PANTHER" id="PTHR46379:SF1">
    <property type="entry name" value="ZINC FINGER MYND DOMAIN-CONTAINING PROTEIN 11"/>
    <property type="match status" value="1"/>
</dbReference>
<reference evidence="18" key="1">
    <citation type="submission" date="2021-02" db="EMBL/GenBank/DDBJ databases">
        <authorList>
            <person name="Bekaert M."/>
        </authorList>
    </citation>
    <scope>NUCLEOTIDE SEQUENCE</scope>
    <source>
        <strain evidence="18">IoA-00</strain>
    </source>
</reference>
<evidence type="ECO:0000259" key="15">
    <source>
        <dbReference type="PROSITE" id="PS50016"/>
    </source>
</evidence>
<keyword evidence="2" id="KW-0678">Repressor</keyword>
<evidence type="ECO:0000256" key="5">
    <source>
        <dbReference type="ARBA" id="ARBA00022723"/>
    </source>
</evidence>
<dbReference type="InterPro" id="IPR013083">
    <property type="entry name" value="Znf_RING/FYVE/PHD"/>
</dbReference>
<dbReference type="GO" id="GO:0006325">
    <property type="term" value="P:chromatin organization"/>
    <property type="evidence" value="ECO:0007669"/>
    <property type="project" value="UniProtKB-KW"/>
</dbReference>
<evidence type="ECO:0000256" key="9">
    <source>
        <dbReference type="ARBA" id="ARBA00022853"/>
    </source>
</evidence>
<dbReference type="Pfam" id="PF21524">
    <property type="entry name" value="SAMD1_WH"/>
    <property type="match status" value="1"/>
</dbReference>
<evidence type="ECO:0000313" key="18">
    <source>
        <dbReference type="EMBL" id="CAF2820260.1"/>
    </source>
</evidence>
<sequence>MVTKETRRISSSGRAQQLWDAIKAVRLQKQIPAITRMGRYMSRYYQLKKDETQRLLDLAVEDNLIKLETKIGTKGTKSGIEEKAYRLPTSDMLPRERHDWYCFKCHAGGEVVLCATCHRVYHEDCIKSPDFIPSEEYVCKYCEAFQKVHEVSNKRDRRDLNHLFRLIPPSKNIIDSGNLQNQLNLFDTNGKKLEEELWRASFLLKEQIDFSEIERKCLAIEYRDLEEFRADCHLLIHNVVIYHGVNSHVSDLARSAFRDCIRDLRDLEACRDCFRYSIEPEDDKYWFCKPCRPLHELVYARQKGFPYWPAKVIKIIDNMYDVRFFGGYHQRALVEKNQVRSITINIHSLQVKRTSALNKACEELRKHQEYLIKIKEGLDLTEDPYGNPFITNGIKVEFPESEGEESEDGSPEEGHYPGEYINNSFLETIGQQATQITQQQTMPLVSGTPVSIQTLPHQQYHIVHHHIPQQQMRLVPVNNGSSAVVNLTTHDGNQHLTTVNADQANLMTSSGLEEPEDFVSSSSQQEARFINAGVQTPSKLLKAYSNTNGGVLNNSASVSSSNVVVASEMPQPSQTISSAASAAAANSSNRQLNDRELKEFADKLRVDFEQEKKRAVNVATRSLERDLERLKADHITEIEELVDKHKQEISENKKKTMVLSL</sequence>
<dbReference type="InterPro" id="IPR019787">
    <property type="entry name" value="Znf_PHD-finger"/>
</dbReference>
<dbReference type="SMART" id="SM00293">
    <property type="entry name" value="PWWP"/>
    <property type="match status" value="1"/>
</dbReference>
<evidence type="ECO:0000259" key="17">
    <source>
        <dbReference type="PROSITE" id="PS52014"/>
    </source>
</evidence>
<dbReference type="OrthoDB" id="6272564at2759"/>
<keyword evidence="6" id="KW-0863">Zinc-finger</keyword>
<keyword evidence="7" id="KW-0862">Zinc</keyword>
<evidence type="ECO:0000259" key="16">
    <source>
        <dbReference type="PROSITE" id="PS50812"/>
    </source>
</evidence>
<keyword evidence="3" id="KW-1017">Isopeptide bond</keyword>
<feature type="domain" description="PHD-type" evidence="15">
    <location>
        <begin position="99"/>
        <end position="145"/>
    </location>
</feature>
<dbReference type="InterPro" id="IPR019786">
    <property type="entry name" value="Zinc_finger_PHD-type_CS"/>
</dbReference>
<keyword evidence="12" id="KW-0175">Coiled coil</keyword>
<evidence type="ECO:0000256" key="3">
    <source>
        <dbReference type="ARBA" id="ARBA00022499"/>
    </source>
</evidence>
<accession>A0A7R8CHI6</accession>
<evidence type="ECO:0000256" key="8">
    <source>
        <dbReference type="ARBA" id="ARBA00022843"/>
    </source>
</evidence>
<keyword evidence="9" id="KW-0156">Chromatin regulator</keyword>
<comment type="subcellular location">
    <subcellularLocation>
        <location evidence="1">Nucleus</location>
    </subcellularLocation>
</comment>
<dbReference type="AlphaFoldDB" id="A0A7R8CHI6"/>
<dbReference type="GO" id="GO:0008270">
    <property type="term" value="F:zinc ion binding"/>
    <property type="evidence" value="ECO:0007669"/>
    <property type="project" value="UniProtKB-KW"/>
</dbReference>
<dbReference type="InterPro" id="IPR036427">
    <property type="entry name" value="Bromodomain-like_sf"/>
</dbReference>
<feature type="domain" description="PWWP" evidence="16">
    <location>
        <begin position="294"/>
        <end position="345"/>
    </location>
</feature>
<evidence type="ECO:0000256" key="1">
    <source>
        <dbReference type="ARBA" id="ARBA00004123"/>
    </source>
</evidence>
<dbReference type="CDD" id="cd20159">
    <property type="entry name" value="PWWP_BS69"/>
    <property type="match status" value="1"/>
</dbReference>
<evidence type="ECO:0000313" key="19">
    <source>
        <dbReference type="Proteomes" id="UP000675881"/>
    </source>
</evidence>
<evidence type="ECO:0000256" key="6">
    <source>
        <dbReference type="ARBA" id="ARBA00022771"/>
    </source>
</evidence>
<dbReference type="GO" id="GO:0003714">
    <property type="term" value="F:transcription corepressor activity"/>
    <property type="evidence" value="ECO:0007669"/>
    <property type="project" value="InterPro"/>
</dbReference>
<dbReference type="PANTHER" id="PTHR46379">
    <property type="entry name" value="ZINC FINGER MYND DOMAIN-CONTAINING"/>
    <property type="match status" value="1"/>
</dbReference>
<name>A0A7R8CHI6_LEPSM</name>
<dbReference type="SUPFAM" id="SSF57903">
    <property type="entry name" value="FYVE/PHD zinc finger"/>
    <property type="match status" value="1"/>
</dbReference>
<dbReference type="PROSITE" id="PS01359">
    <property type="entry name" value="ZF_PHD_1"/>
    <property type="match status" value="1"/>
</dbReference>
<gene>
    <name evidence="18" type="ORF">LSAA_3569</name>
</gene>
<dbReference type="InterPro" id="IPR000313">
    <property type="entry name" value="PWWP_dom"/>
</dbReference>
<evidence type="ECO:0000256" key="10">
    <source>
        <dbReference type="ARBA" id="ARBA00023117"/>
    </source>
</evidence>
<evidence type="ECO:0000259" key="14">
    <source>
        <dbReference type="PROSITE" id="PS50014"/>
    </source>
</evidence>
<dbReference type="EMBL" id="HG994591">
    <property type="protein sequence ID" value="CAF2820260.1"/>
    <property type="molecule type" value="Genomic_DNA"/>
</dbReference>
<dbReference type="GO" id="GO:0034243">
    <property type="term" value="P:regulation of transcription elongation by RNA polymerase II"/>
    <property type="evidence" value="ECO:0007669"/>
    <property type="project" value="InterPro"/>
</dbReference>